<organism evidence="4 5">
    <name type="scientific">Daucus carota subsp. sativus</name>
    <name type="common">Carrot</name>
    <dbReference type="NCBI Taxonomy" id="79200"/>
    <lineage>
        <taxon>Eukaryota</taxon>
        <taxon>Viridiplantae</taxon>
        <taxon>Streptophyta</taxon>
        <taxon>Embryophyta</taxon>
        <taxon>Tracheophyta</taxon>
        <taxon>Spermatophyta</taxon>
        <taxon>Magnoliopsida</taxon>
        <taxon>eudicotyledons</taxon>
        <taxon>Gunneridae</taxon>
        <taxon>Pentapetalae</taxon>
        <taxon>asterids</taxon>
        <taxon>campanulids</taxon>
        <taxon>Apiales</taxon>
        <taxon>Apiaceae</taxon>
        <taxon>Apioideae</taxon>
        <taxon>Scandiceae</taxon>
        <taxon>Daucinae</taxon>
        <taxon>Daucus</taxon>
        <taxon>Daucus sect. Daucus</taxon>
    </lineage>
</organism>
<name>A0AAF1ATJ0_DAUCS</name>
<keyword evidence="5" id="KW-1185">Reference proteome</keyword>
<dbReference type="CDD" id="cd12384">
    <property type="entry name" value="RRM_RBM24_RBM38_like"/>
    <property type="match status" value="1"/>
</dbReference>
<dbReference type="InterPro" id="IPR000504">
    <property type="entry name" value="RRM_dom"/>
</dbReference>
<dbReference type="EMBL" id="CP093345">
    <property type="protein sequence ID" value="WOG91876.1"/>
    <property type="molecule type" value="Genomic_DNA"/>
</dbReference>
<evidence type="ECO:0000313" key="4">
    <source>
        <dbReference type="EMBL" id="WOG91876.1"/>
    </source>
</evidence>
<sequence length="291" mass="31925">MGSGYQAGPSSSSGFRTFAYGDTTFTKVFVGGLPWETRSETLRRYFEQFGDIVEAVVITDNNTARSRGYGFVTFRDPESAKKACVDPTPIIDGRRANCNLASLGRPRPPLRFGRNRSTSPYLRGGLSATPGAYSGEFAYQQTLSYGYQQGLTYPPYGYMTYGLEYIYPQGVYNPFLAQQYPQVYGVPGSVNLATYPYSVSQYVPFLSGHGYTTSQGYSLPSHQAMQPGGPIVRSISTSLPTLQPQYPTGRVHFSQVPYSPFTLPPIPAQAQFILPGPTQMNQDSSSEQNAS</sequence>
<evidence type="ECO:0000313" key="5">
    <source>
        <dbReference type="Proteomes" id="UP000077755"/>
    </source>
</evidence>
<dbReference type="Gene3D" id="3.30.70.330">
    <property type="match status" value="1"/>
</dbReference>
<dbReference type="PANTHER" id="PTHR11176:SF57">
    <property type="entry name" value="PROTEIN BOULE"/>
    <property type="match status" value="1"/>
</dbReference>
<evidence type="ECO:0000256" key="1">
    <source>
        <dbReference type="ARBA" id="ARBA00022884"/>
    </source>
</evidence>
<reference evidence="4" key="1">
    <citation type="journal article" date="2016" name="Nat. Genet.">
        <title>A high-quality carrot genome assembly provides new insights into carotenoid accumulation and asterid genome evolution.</title>
        <authorList>
            <person name="Iorizzo M."/>
            <person name="Ellison S."/>
            <person name="Senalik D."/>
            <person name="Zeng P."/>
            <person name="Satapoomin P."/>
            <person name="Huang J."/>
            <person name="Bowman M."/>
            <person name="Iovene M."/>
            <person name="Sanseverino W."/>
            <person name="Cavagnaro P."/>
            <person name="Yildiz M."/>
            <person name="Macko-Podgorni A."/>
            <person name="Moranska E."/>
            <person name="Grzebelus E."/>
            <person name="Grzebelus D."/>
            <person name="Ashrafi H."/>
            <person name="Zheng Z."/>
            <person name="Cheng S."/>
            <person name="Spooner D."/>
            <person name="Van Deynze A."/>
            <person name="Simon P."/>
        </authorList>
    </citation>
    <scope>NUCLEOTIDE SEQUENCE</scope>
    <source>
        <tissue evidence="4">Leaf</tissue>
    </source>
</reference>
<keyword evidence="1 2" id="KW-0694">RNA-binding</keyword>
<proteinExistence type="predicted"/>
<dbReference type="GO" id="GO:0003723">
    <property type="term" value="F:RNA binding"/>
    <property type="evidence" value="ECO:0007669"/>
    <property type="project" value="UniProtKB-UniRule"/>
</dbReference>
<dbReference type="Pfam" id="PF00076">
    <property type="entry name" value="RRM_1"/>
    <property type="match status" value="1"/>
</dbReference>
<protein>
    <recommendedName>
        <fullName evidence="3">RRM domain-containing protein</fullName>
    </recommendedName>
</protein>
<evidence type="ECO:0000259" key="3">
    <source>
        <dbReference type="PROSITE" id="PS50102"/>
    </source>
</evidence>
<gene>
    <name evidence="4" type="ORF">DCAR_0311131</name>
</gene>
<dbReference type="SMART" id="SM00360">
    <property type="entry name" value="RRM"/>
    <property type="match status" value="1"/>
</dbReference>
<dbReference type="SUPFAM" id="SSF54928">
    <property type="entry name" value="RNA-binding domain, RBD"/>
    <property type="match status" value="1"/>
</dbReference>
<reference evidence="4" key="2">
    <citation type="submission" date="2022-03" db="EMBL/GenBank/DDBJ databases">
        <title>Draft title - Genomic analysis of global carrot germplasm unveils the trajectory of domestication and the origin of high carotenoid orange carrot.</title>
        <authorList>
            <person name="Iorizzo M."/>
            <person name="Ellison S."/>
            <person name="Senalik D."/>
            <person name="Macko-Podgorni A."/>
            <person name="Grzebelus D."/>
            <person name="Bostan H."/>
            <person name="Rolling W."/>
            <person name="Curaba J."/>
            <person name="Simon P."/>
        </authorList>
    </citation>
    <scope>NUCLEOTIDE SEQUENCE</scope>
    <source>
        <tissue evidence="4">Leaf</tissue>
    </source>
</reference>
<dbReference type="AlphaFoldDB" id="A0AAF1ATJ0"/>
<evidence type="ECO:0000256" key="2">
    <source>
        <dbReference type="PROSITE-ProRule" id="PRU00176"/>
    </source>
</evidence>
<dbReference type="PANTHER" id="PTHR11176">
    <property type="entry name" value="BOULE-RELATED"/>
    <property type="match status" value="1"/>
</dbReference>
<feature type="domain" description="RRM" evidence="3">
    <location>
        <begin position="26"/>
        <end position="103"/>
    </location>
</feature>
<dbReference type="InterPro" id="IPR012677">
    <property type="entry name" value="Nucleotide-bd_a/b_plait_sf"/>
</dbReference>
<dbReference type="Proteomes" id="UP000077755">
    <property type="component" value="Chromosome 3"/>
</dbReference>
<dbReference type="InterPro" id="IPR035979">
    <property type="entry name" value="RBD_domain_sf"/>
</dbReference>
<accession>A0AAF1ATJ0</accession>
<dbReference type="PROSITE" id="PS50102">
    <property type="entry name" value="RRM"/>
    <property type="match status" value="1"/>
</dbReference>